<proteinExistence type="inferred from homology"/>
<protein>
    <recommendedName>
        <fullName evidence="2">polynucleotide adenylyltransferase</fullName>
        <ecNumber evidence="2">2.7.7.19</ecNumber>
    </recommendedName>
</protein>
<name>S8E3Q7_FOMSC</name>
<keyword evidence="4" id="KW-0460">Magnesium</keyword>
<dbReference type="STRING" id="743788.S8E3Q7"/>
<dbReference type="SUPFAM" id="SSF81301">
    <property type="entry name" value="Nucleotidyltransferase"/>
    <property type="match status" value="1"/>
</dbReference>
<dbReference type="GO" id="GO:0043634">
    <property type="term" value="P:polyadenylation-dependent ncRNA catabolic process"/>
    <property type="evidence" value="ECO:0007669"/>
    <property type="project" value="TreeGrafter"/>
</dbReference>
<dbReference type="Gene3D" id="3.30.460.10">
    <property type="entry name" value="Beta Polymerase, domain 2"/>
    <property type="match status" value="1"/>
</dbReference>
<evidence type="ECO:0000256" key="4">
    <source>
        <dbReference type="ARBA" id="ARBA00022842"/>
    </source>
</evidence>
<dbReference type="PANTHER" id="PTHR23092:SF15">
    <property type="entry name" value="INACTIVE NON-CANONICAL POLY(A) RNA POLYMERASE PROTEIN TRF4-2-RELATED"/>
    <property type="match status" value="1"/>
</dbReference>
<dbReference type="InParanoid" id="S8E3Q7"/>
<evidence type="ECO:0000256" key="5">
    <source>
        <dbReference type="SAM" id="MobiDB-lite"/>
    </source>
</evidence>
<dbReference type="Gene3D" id="1.10.1410.10">
    <property type="match status" value="1"/>
</dbReference>
<feature type="compositionally biased region" description="Pro residues" evidence="5">
    <location>
        <begin position="421"/>
        <end position="430"/>
    </location>
</feature>
<dbReference type="EMBL" id="KE504157">
    <property type="protein sequence ID" value="EPS99442.1"/>
    <property type="molecule type" value="Genomic_DNA"/>
</dbReference>
<accession>S8E3Q7</accession>
<dbReference type="AlphaFoldDB" id="S8E3Q7"/>
<dbReference type="InterPro" id="IPR054708">
    <property type="entry name" value="MTPAP-like_central"/>
</dbReference>
<evidence type="ECO:0000256" key="1">
    <source>
        <dbReference type="ARBA" id="ARBA00008593"/>
    </source>
</evidence>
<evidence type="ECO:0000259" key="7">
    <source>
        <dbReference type="Pfam" id="PF22600"/>
    </source>
</evidence>
<evidence type="ECO:0000256" key="2">
    <source>
        <dbReference type="ARBA" id="ARBA00012388"/>
    </source>
</evidence>
<feature type="region of interest" description="Disordered" evidence="5">
    <location>
        <begin position="368"/>
        <end position="472"/>
    </location>
</feature>
<gene>
    <name evidence="8" type="ORF">FOMPIDRAFT_1124500</name>
</gene>
<dbReference type="InterPro" id="IPR045862">
    <property type="entry name" value="Trf4-like"/>
</dbReference>
<dbReference type="Proteomes" id="UP000015241">
    <property type="component" value="Unassembled WGS sequence"/>
</dbReference>
<comment type="similarity">
    <text evidence="1">Belongs to the DNA polymerase type-B-like family.</text>
</comment>
<feature type="compositionally biased region" description="Pro residues" evidence="5">
    <location>
        <begin position="455"/>
        <end position="472"/>
    </location>
</feature>
<dbReference type="Pfam" id="PF03828">
    <property type="entry name" value="PAP_assoc"/>
    <property type="match status" value="1"/>
</dbReference>
<feature type="compositionally biased region" description="Pro residues" evidence="5">
    <location>
        <begin position="374"/>
        <end position="384"/>
    </location>
</feature>
<dbReference type="HOGENOM" id="CLU_538654_0_0_1"/>
<dbReference type="GO" id="GO:0046872">
    <property type="term" value="F:metal ion binding"/>
    <property type="evidence" value="ECO:0007669"/>
    <property type="project" value="UniProtKB-KW"/>
</dbReference>
<dbReference type="EC" id="2.7.7.19" evidence="2"/>
<dbReference type="CDD" id="cd05402">
    <property type="entry name" value="NT_PAP_TUTase"/>
    <property type="match status" value="1"/>
</dbReference>
<dbReference type="GO" id="GO:0005730">
    <property type="term" value="C:nucleolus"/>
    <property type="evidence" value="ECO:0007669"/>
    <property type="project" value="TreeGrafter"/>
</dbReference>
<feature type="region of interest" description="Disordered" evidence="5">
    <location>
        <begin position="485"/>
        <end position="506"/>
    </location>
</feature>
<dbReference type="Pfam" id="PF22600">
    <property type="entry name" value="MTPAP-like_central"/>
    <property type="match status" value="1"/>
</dbReference>
<feature type="domain" description="PAP-associated" evidence="6">
    <location>
        <begin position="224"/>
        <end position="281"/>
    </location>
</feature>
<evidence type="ECO:0000259" key="6">
    <source>
        <dbReference type="Pfam" id="PF03828"/>
    </source>
</evidence>
<dbReference type="InterPro" id="IPR043519">
    <property type="entry name" value="NT_sf"/>
</dbReference>
<dbReference type="GO" id="GO:0010605">
    <property type="term" value="P:negative regulation of macromolecule metabolic process"/>
    <property type="evidence" value="ECO:0007669"/>
    <property type="project" value="UniProtKB-ARBA"/>
</dbReference>
<sequence>MQKNMEWPWIESLGMTEYESKEQRLHDEIVAYNAYISPTIQEIHARLQVIARIAEVVRRRYPYCTLETFGSTAQNLYLPDGDIDLCVTTPRPADHAAQVKMLNALSVALRESHLTKTTLVIRHARVPLVSFETIPELGSYKCDLSINSNALQGVPIINGYLRSMPALRYLVLVVKSYFARIELGSAAMAGLSSYSTILLMINYLQRNPQELPADDIAKPLENESLGRLLLGFFEHYGHDFDYHTSVVSVLYKGLLTKDYKGWGKEIRSDMLSIEDPTNPGNDVGKPTTKIMQVRNAFCHAYKELRTYPMSLVRNNVLGTIIGVSREVVKRRAKLKDMIDSGALDRALQRIRVPPPGEAERAYRKYQPQHSYAPYPSPQYQPPLRPYSSSVYRSPPPHLEHTVYGSRPLLPPVPPSEDRPFVHPPAHPPIPQCARPPVTASPHAPPPVPSYARPPRAMPPSARPHMPPAIASPPAPSSYVYGYGYEQNYARDHPGSSNDEYPNKTRP</sequence>
<evidence type="ECO:0000313" key="8">
    <source>
        <dbReference type="EMBL" id="EPS99442.1"/>
    </source>
</evidence>
<dbReference type="PANTHER" id="PTHR23092">
    <property type="entry name" value="POLY(A) RNA POLYMERASE"/>
    <property type="match status" value="1"/>
</dbReference>
<dbReference type="eggNOG" id="KOG1906">
    <property type="taxonomic scope" value="Eukaryota"/>
</dbReference>
<dbReference type="GO" id="GO:0031499">
    <property type="term" value="C:TRAMP complex"/>
    <property type="evidence" value="ECO:0007669"/>
    <property type="project" value="TreeGrafter"/>
</dbReference>
<dbReference type="GO" id="GO:1990817">
    <property type="term" value="F:poly(A) RNA polymerase activity"/>
    <property type="evidence" value="ECO:0007669"/>
    <property type="project" value="UniProtKB-EC"/>
</dbReference>
<keyword evidence="9" id="KW-1185">Reference proteome</keyword>
<dbReference type="GO" id="GO:0003729">
    <property type="term" value="F:mRNA binding"/>
    <property type="evidence" value="ECO:0007669"/>
    <property type="project" value="TreeGrafter"/>
</dbReference>
<evidence type="ECO:0000256" key="3">
    <source>
        <dbReference type="ARBA" id="ARBA00022723"/>
    </source>
</evidence>
<reference evidence="8 9" key="1">
    <citation type="journal article" date="2012" name="Science">
        <title>The Paleozoic origin of enzymatic lignin decomposition reconstructed from 31 fungal genomes.</title>
        <authorList>
            <person name="Floudas D."/>
            <person name="Binder M."/>
            <person name="Riley R."/>
            <person name="Barry K."/>
            <person name="Blanchette R.A."/>
            <person name="Henrissat B."/>
            <person name="Martinez A.T."/>
            <person name="Otillar R."/>
            <person name="Spatafora J.W."/>
            <person name="Yadav J.S."/>
            <person name="Aerts A."/>
            <person name="Benoit I."/>
            <person name="Boyd A."/>
            <person name="Carlson A."/>
            <person name="Copeland A."/>
            <person name="Coutinho P.M."/>
            <person name="de Vries R.P."/>
            <person name="Ferreira P."/>
            <person name="Findley K."/>
            <person name="Foster B."/>
            <person name="Gaskell J."/>
            <person name="Glotzer D."/>
            <person name="Gorecki P."/>
            <person name="Heitman J."/>
            <person name="Hesse C."/>
            <person name="Hori C."/>
            <person name="Igarashi K."/>
            <person name="Jurgens J.A."/>
            <person name="Kallen N."/>
            <person name="Kersten P."/>
            <person name="Kohler A."/>
            <person name="Kuees U."/>
            <person name="Kumar T.K.A."/>
            <person name="Kuo A."/>
            <person name="LaButti K."/>
            <person name="Larrondo L.F."/>
            <person name="Lindquist E."/>
            <person name="Ling A."/>
            <person name="Lombard V."/>
            <person name="Lucas S."/>
            <person name="Lundell T."/>
            <person name="Martin R."/>
            <person name="McLaughlin D.J."/>
            <person name="Morgenstern I."/>
            <person name="Morin E."/>
            <person name="Murat C."/>
            <person name="Nagy L.G."/>
            <person name="Nolan M."/>
            <person name="Ohm R.A."/>
            <person name="Patyshakuliyeva A."/>
            <person name="Rokas A."/>
            <person name="Ruiz-Duenas F.J."/>
            <person name="Sabat G."/>
            <person name="Salamov A."/>
            <person name="Samejima M."/>
            <person name="Schmutz J."/>
            <person name="Slot J.C."/>
            <person name="St John F."/>
            <person name="Stenlid J."/>
            <person name="Sun H."/>
            <person name="Sun S."/>
            <person name="Syed K."/>
            <person name="Tsang A."/>
            <person name="Wiebenga A."/>
            <person name="Young D."/>
            <person name="Pisabarro A."/>
            <person name="Eastwood D.C."/>
            <person name="Martin F."/>
            <person name="Cullen D."/>
            <person name="Grigoriev I.V."/>
            <person name="Hibbett D.S."/>
        </authorList>
    </citation>
    <scope>NUCLEOTIDE SEQUENCE</scope>
    <source>
        <strain evidence="9">FP-58527</strain>
    </source>
</reference>
<dbReference type="OrthoDB" id="273917at2759"/>
<dbReference type="GO" id="GO:0031123">
    <property type="term" value="P:RNA 3'-end processing"/>
    <property type="evidence" value="ECO:0007669"/>
    <property type="project" value="TreeGrafter"/>
</dbReference>
<dbReference type="FunCoup" id="S8E3Q7">
    <property type="interactions" value="50"/>
</dbReference>
<keyword evidence="3" id="KW-0479">Metal-binding</keyword>
<feature type="domain" description="Poly(A) RNA polymerase mitochondrial-like central palm" evidence="7">
    <location>
        <begin position="26"/>
        <end position="150"/>
    </location>
</feature>
<organism evidence="8 9">
    <name type="scientific">Fomitopsis schrenkii</name>
    <name type="common">Brown rot fungus</name>
    <dbReference type="NCBI Taxonomy" id="2126942"/>
    <lineage>
        <taxon>Eukaryota</taxon>
        <taxon>Fungi</taxon>
        <taxon>Dikarya</taxon>
        <taxon>Basidiomycota</taxon>
        <taxon>Agaricomycotina</taxon>
        <taxon>Agaricomycetes</taxon>
        <taxon>Polyporales</taxon>
        <taxon>Fomitopsis</taxon>
    </lineage>
</organism>
<dbReference type="SUPFAM" id="SSF81631">
    <property type="entry name" value="PAP/OAS1 substrate-binding domain"/>
    <property type="match status" value="1"/>
</dbReference>
<dbReference type="InterPro" id="IPR002058">
    <property type="entry name" value="PAP_assoc"/>
</dbReference>
<feature type="compositionally biased region" description="Low complexity" evidence="5">
    <location>
        <begin position="431"/>
        <end position="441"/>
    </location>
</feature>
<evidence type="ECO:0000313" key="9">
    <source>
        <dbReference type="Proteomes" id="UP000015241"/>
    </source>
</evidence>